<dbReference type="EMBL" id="NMUH01002061">
    <property type="protein sequence ID" value="MQL97514.1"/>
    <property type="molecule type" value="Genomic_DNA"/>
</dbReference>
<evidence type="ECO:0000313" key="1">
    <source>
        <dbReference type="EMBL" id="MQL97514.1"/>
    </source>
</evidence>
<dbReference type="AlphaFoldDB" id="A0A843VX76"/>
<keyword evidence="2" id="KW-1185">Reference proteome</keyword>
<accession>A0A843VX76</accession>
<reference evidence="1" key="1">
    <citation type="submission" date="2017-07" db="EMBL/GenBank/DDBJ databases">
        <title>Taro Niue Genome Assembly and Annotation.</title>
        <authorList>
            <person name="Atibalentja N."/>
            <person name="Keating K."/>
            <person name="Fields C.J."/>
        </authorList>
    </citation>
    <scope>NUCLEOTIDE SEQUENCE</scope>
    <source>
        <strain evidence="1">Niue_2</strain>
        <tissue evidence="1">Leaf</tissue>
    </source>
</reference>
<proteinExistence type="predicted"/>
<evidence type="ECO:0000313" key="2">
    <source>
        <dbReference type="Proteomes" id="UP000652761"/>
    </source>
</evidence>
<name>A0A843VX76_COLES</name>
<dbReference type="Proteomes" id="UP000652761">
    <property type="component" value="Unassembled WGS sequence"/>
</dbReference>
<protein>
    <submittedName>
        <fullName evidence="1">Uncharacterized protein</fullName>
    </submittedName>
</protein>
<sequence>MVLLVGPRPCGGLRWPCGETVLLAWLLGVSHGDTWLFLPDLVDVWDVGACVVRLWSHVVAPGCAKGCFRIVFDSAGSAGIMLGPTRVVGHDISLFRYFVALYRVRCRTVVVAACSLCISSSVSCERVSFVQCELRVAFLQVLEVYKVLVKVESTLVDRQVDSNSLPSKLLKKKSQTGRLQLTGRSTFKGCPASF</sequence>
<comment type="caution">
    <text evidence="1">The sequence shown here is derived from an EMBL/GenBank/DDBJ whole genome shotgun (WGS) entry which is preliminary data.</text>
</comment>
<gene>
    <name evidence="1" type="ORF">Taro_030210</name>
</gene>
<organism evidence="1 2">
    <name type="scientific">Colocasia esculenta</name>
    <name type="common">Wild taro</name>
    <name type="synonym">Arum esculentum</name>
    <dbReference type="NCBI Taxonomy" id="4460"/>
    <lineage>
        <taxon>Eukaryota</taxon>
        <taxon>Viridiplantae</taxon>
        <taxon>Streptophyta</taxon>
        <taxon>Embryophyta</taxon>
        <taxon>Tracheophyta</taxon>
        <taxon>Spermatophyta</taxon>
        <taxon>Magnoliopsida</taxon>
        <taxon>Liliopsida</taxon>
        <taxon>Araceae</taxon>
        <taxon>Aroideae</taxon>
        <taxon>Colocasieae</taxon>
        <taxon>Colocasia</taxon>
    </lineage>
</organism>